<evidence type="ECO:0000259" key="9">
    <source>
        <dbReference type="Pfam" id="PF20803"/>
    </source>
</evidence>
<keyword evidence="8" id="KW-0812">Transmembrane</keyword>
<dbReference type="GO" id="GO:0051607">
    <property type="term" value="P:defense response to virus"/>
    <property type="evidence" value="ECO:0007669"/>
    <property type="project" value="UniProtKB-UniRule"/>
</dbReference>
<dbReference type="NCBIfam" id="TIGR01573">
    <property type="entry name" value="cas2"/>
    <property type="match status" value="1"/>
</dbReference>
<evidence type="ECO:0000256" key="7">
    <source>
        <dbReference type="HAMAP-Rule" id="MF_01471"/>
    </source>
</evidence>
<dbReference type="GO" id="GO:0016787">
    <property type="term" value="F:hydrolase activity"/>
    <property type="evidence" value="ECO:0007669"/>
    <property type="project" value="UniProtKB-KW"/>
</dbReference>
<dbReference type="Proteomes" id="UP000229526">
    <property type="component" value="Unassembled WGS sequence"/>
</dbReference>
<dbReference type="SUPFAM" id="SSF143430">
    <property type="entry name" value="TTP0101/SSO1404-like"/>
    <property type="match status" value="1"/>
</dbReference>
<keyword evidence="4 7" id="KW-0378">Hydrolase</keyword>
<comment type="function">
    <text evidence="7">CRISPR (clustered regularly interspaced short palindromic repeat), is an adaptive immune system that provides protection against mobile genetic elements (viruses, transposable elements and conjugative plasmids). CRISPR clusters contain sequences complementary to antecedent mobile elements and target invading nucleic acids. CRISPR clusters are transcribed and processed into CRISPR RNA (crRNA). Functions as a ssRNA-specific endoribonuclease. Involved in the integration of spacer DNA into the CRISPR cassette.</text>
</comment>
<dbReference type="Gene3D" id="3.30.70.2650">
    <property type="match status" value="1"/>
</dbReference>
<comment type="caution">
    <text evidence="10">The sequence shown here is derived from an EMBL/GenBank/DDBJ whole genome shotgun (WGS) entry which is preliminary data.</text>
</comment>
<comment type="subunit">
    <text evidence="7">Homodimer, forms a heterotetramer with a Cas1 homodimer.</text>
</comment>
<comment type="cofactor">
    <cofactor evidence="7">
        <name>Mg(2+)</name>
        <dbReference type="ChEBI" id="CHEBI:18420"/>
    </cofactor>
</comment>
<dbReference type="GO" id="GO:0046872">
    <property type="term" value="F:metal ion binding"/>
    <property type="evidence" value="ECO:0007669"/>
    <property type="project" value="UniProtKB-UniRule"/>
</dbReference>
<protein>
    <recommendedName>
        <fullName evidence="7">CRISPR-associated endoribonuclease Cas2</fullName>
        <ecNumber evidence="7">3.1.-.-</ecNumber>
    </recommendedName>
</protein>
<evidence type="ECO:0000313" key="11">
    <source>
        <dbReference type="Proteomes" id="UP000229526"/>
    </source>
</evidence>
<dbReference type="InterPro" id="IPR048846">
    <property type="entry name" value="PaaX-like_central"/>
</dbReference>
<evidence type="ECO:0000256" key="1">
    <source>
        <dbReference type="ARBA" id="ARBA00022722"/>
    </source>
</evidence>
<dbReference type="InterPro" id="IPR021127">
    <property type="entry name" value="CRISPR_associated_Cas2"/>
</dbReference>
<comment type="similarity">
    <text evidence="7">Belongs to the CRISPR-associated endoribonuclease Cas2 protein family.</text>
</comment>
<keyword evidence="6 7" id="KW-0051">Antiviral defense</keyword>
<feature type="transmembrane region" description="Helical" evidence="8">
    <location>
        <begin position="53"/>
        <end position="79"/>
    </location>
</feature>
<keyword evidence="1 7" id="KW-0540">Nuclease</keyword>
<reference evidence="11" key="1">
    <citation type="submission" date="2017-09" db="EMBL/GenBank/DDBJ databases">
        <title>Depth-based differentiation of microbial function through sediment-hosted aquifers and enrichment of novel symbionts in the deep terrestrial subsurface.</title>
        <authorList>
            <person name="Probst A.J."/>
            <person name="Ladd B."/>
            <person name="Jarett J.K."/>
            <person name="Geller-Mcgrath D.E."/>
            <person name="Sieber C.M.K."/>
            <person name="Emerson J.B."/>
            <person name="Anantharaman K."/>
            <person name="Thomas B.C."/>
            <person name="Malmstrom R."/>
            <person name="Stieglmeier M."/>
            <person name="Klingl A."/>
            <person name="Woyke T."/>
            <person name="Ryan C.M."/>
            <person name="Banfield J.F."/>
        </authorList>
    </citation>
    <scope>NUCLEOTIDE SEQUENCE [LARGE SCALE GENOMIC DNA]</scope>
</reference>
<keyword evidence="8" id="KW-0472">Membrane</keyword>
<keyword evidence="5 7" id="KW-0460">Magnesium</keyword>
<dbReference type="GO" id="GO:0004521">
    <property type="term" value="F:RNA endonuclease activity"/>
    <property type="evidence" value="ECO:0007669"/>
    <property type="project" value="InterPro"/>
</dbReference>
<evidence type="ECO:0000256" key="4">
    <source>
        <dbReference type="ARBA" id="ARBA00022801"/>
    </source>
</evidence>
<proteinExistence type="inferred from homology"/>
<dbReference type="EC" id="3.1.-.-" evidence="7"/>
<evidence type="ECO:0000256" key="2">
    <source>
        <dbReference type="ARBA" id="ARBA00022723"/>
    </source>
</evidence>
<dbReference type="HAMAP" id="MF_01471">
    <property type="entry name" value="Cas2"/>
    <property type="match status" value="1"/>
</dbReference>
<sequence>MPRYKQLKKLTSAQEKLLLAHYRAEWLEAEYALEKHEKIEKAKEVGAQIGKTILGLALAAGVVTIALVTPGAFMAIGIFRERRKSGRGTPIRHYIVSSRLPQDLRMGSSRQYWQYQKKGADTYEITITKKGREKALAQMMREFKLRKKDRWDGQWRIVMFDIPRKNNWVRNELRKKLKEIGMHQLQQSVFVYPYPCEAEIDLWVDLLSANDAVIQITTTLPKKQEKEAKEYFGL</sequence>
<feature type="binding site" evidence="7">
    <location>
        <position position="161"/>
    </location>
    <ligand>
        <name>Mg(2+)</name>
        <dbReference type="ChEBI" id="CHEBI:18420"/>
        <note>catalytic</note>
    </ligand>
</feature>
<dbReference type="GO" id="GO:0043571">
    <property type="term" value="P:maintenance of CRISPR repeat elements"/>
    <property type="evidence" value="ECO:0007669"/>
    <property type="project" value="UniProtKB-UniRule"/>
</dbReference>
<evidence type="ECO:0000256" key="3">
    <source>
        <dbReference type="ARBA" id="ARBA00022759"/>
    </source>
</evidence>
<feature type="domain" description="Transcriptional repressor PaaX-like central Cas2-like" evidence="9">
    <location>
        <begin position="149"/>
        <end position="227"/>
    </location>
</feature>
<evidence type="ECO:0000256" key="5">
    <source>
        <dbReference type="ARBA" id="ARBA00022842"/>
    </source>
</evidence>
<evidence type="ECO:0000313" key="10">
    <source>
        <dbReference type="EMBL" id="PIR86626.1"/>
    </source>
</evidence>
<accession>A0A2H0ULR1</accession>
<keyword evidence="3 7" id="KW-0255">Endonuclease</keyword>
<keyword evidence="2 7" id="KW-0479">Metal-binding</keyword>
<dbReference type="Pfam" id="PF20803">
    <property type="entry name" value="PaaX_M"/>
    <property type="match status" value="1"/>
</dbReference>
<evidence type="ECO:0000256" key="6">
    <source>
        <dbReference type="ARBA" id="ARBA00023118"/>
    </source>
</evidence>
<organism evidence="10 11">
    <name type="scientific">Candidatus Harrisonbacteria bacterium CG10_big_fil_rev_8_21_14_0_10_49_15</name>
    <dbReference type="NCBI Taxonomy" id="1974587"/>
    <lineage>
        <taxon>Bacteria</taxon>
        <taxon>Candidatus Harrisoniibacteriota</taxon>
    </lineage>
</organism>
<dbReference type="AlphaFoldDB" id="A0A2H0ULR1"/>
<gene>
    <name evidence="7 10" type="primary">cas2</name>
    <name evidence="10" type="ORF">COU11_04695</name>
</gene>
<dbReference type="EMBL" id="PFBD01000030">
    <property type="protein sequence ID" value="PIR86626.1"/>
    <property type="molecule type" value="Genomic_DNA"/>
</dbReference>
<keyword evidence="8" id="KW-1133">Transmembrane helix</keyword>
<evidence type="ECO:0000256" key="8">
    <source>
        <dbReference type="SAM" id="Phobius"/>
    </source>
</evidence>
<name>A0A2H0ULR1_9BACT</name>